<keyword evidence="2" id="KW-1133">Transmembrane helix</keyword>
<evidence type="ECO:0000256" key="1">
    <source>
        <dbReference type="SAM" id="Coils"/>
    </source>
</evidence>
<dbReference type="STRING" id="1802448.A2672_03060"/>
<keyword evidence="2" id="KW-0812">Transmembrane</keyword>
<proteinExistence type="predicted"/>
<accession>A0A1G2QYS6</accession>
<dbReference type="Proteomes" id="UP000178065">
    <property type="component" value="Unassembled WGS sequence"/>
</dbReference>
<reference evidence="3 4" key="1">
    <citation type="journal article" date="2016" name="Nat. Commun.">
        <title>Thousands of microbial genomes shed light on interconnected biogeochemical processes in an aquifer system.</title>
        <authorList>
            <person name="Anantharaman K."/>
            <person name="Brown C.T."/>
            <person name="Hug L.A."/>
            <person name="Sharon I."/>
            <person name="Castelle C.J."/>
            <person name="Probst A.J."/>
            <person name="Thomas B.C."/>
            <person name="Singh A."/>
            <person name="Wilkins M.J."/>
            <person name="Karaoz U."/>
            <person name="Brodie E.L."/>
            <person name="Williams K.H."/>
            <person name="Hubbard S.S."/>
            <person name="Banfield J.F."/>
        </authorList>
    </citation>
    <scope>NUCLEOTIDE SEQUENCE [LARGE SCALE GENOMIC DNA]</scope>
</reference>
<gene>
    <name evidence="3" type="ORF">A2672_03060</name>
</gene>
<dbReference type="AlphaFoldDB" id="A0A1G2QYS6"/>
<sequence>MITKVSGFRKKRQGFKTRKALGWVLLASVAILGVVLIFYNVRIYQKRAELQERASRLQDEIAELNQKNRELQRQLEISVTPEYQEKILREQGLYQKPGEEVVTVLPLEQPEQKEQKERVWWNPWTWFSRE</sequence>
<comment type="caution">
    <text evidence="3">The sequence shown here is derived from an EMBL/GenBank/DDBJ whole genome shotgun (WGS) entry which is preliminary data.</text>
</comment>
<evidence type="ECO:0000313" key="3">
    <source>
        <dbReference type="EMBL" id="OHA65142.1"/>
    </source>
</evidence>
<dbReference type="InterPro" id="IPR007060">
    <property type="entry name" value="FtsL/DivIC"/>
</dbReference>
<protein>
    <recommendedName>
        <fullName evidence="5">Cell division protein FtsL</fullName>
    </recommendedName>
</protein>
<feature type="coiled-coil region" evidence="1">
    <location>
        <begin position="40"/>
        <end position="77"/>
    </location>
</feature>
<organism evidence="3 4">
    <name type="scientific">Candidatus Wildermuthbacteria bacterium RIFCSPHIGHO2_01_FULL_49_22b</name>
    <dbReference type="NCBI Taxonomy" id="1802448"/>
    <lineage>
        <taxon>Bacteria</taxon>
        <taxon>Candidatus Wildermuthiibacteriota</taxon>
    </lineage>
</organism>
<evidence type="ECO:0008006" key="5">
    <source>
        <dbReference type="Google" id="ProtNLM"/>
    </source>
</evidence>
<name>A0A1G2QYS6_9BACT</name>
<evidence type="ECO:0000256" key="2">
    <source>
        <dbReference type="SAM" id="Phobius"/>
    </source>
</evidence>
<feature type="transmembrane region" description="Helical" evidence="2">
    <location>
        <begin position="20"/>
        <end position="41"/>
    </location>
</feature>
<evidence type="ECO:0000313" key="4">
    <source>
        <dbReference type="Proteomes" id="UP000178065"/>
    </source>
</evidence>
<keyword evidence="1" id="KW-0175">Coiled coil</keyword>
<dbReference type="Pfam" id="PF04977">
    <property type="entry name" value="DivIC"/>
    <property type="match status" value="1"/>
</dbReference>
<keyword evidence="2" id="KW-0472">Membrane</keyword>
<dbReference type="EMBL" id="MHTT01000017">
    <property type="protein sequence ID" value="OHA65142.1"/>
    <property type="molecule type" value="Genomic_DNA"/>
</dbReference>